<accession>A0AA38NXR0</accession>
<feature type="compositionally biased region" description="Polar residues" evidence="1">
    <location>
        <begin position="395"/>
        <end position="415"/>
    </location>
</feature>
<name>A0AA38NXR0_9AGAR</name>
<reference evidence="2" key="1">
    <citation type="submission" date="2022-08" db="EMBL/GenBank/DDBJ databases">
        <authorList>
            <consortium name="DOE Joint Genome Institute"/>
            <person name="Min B."/>
            <person name="Riley R."/>
            <person name="Sierra-Patev S."/>
            <person name="Naranjo-Ortiz M."/>
            <person name="Looney B."/>
            <person name="Konkel Z."/>
            <person name="Slot J.C."/>
            <person name="Sakamoto Y."/>
            <person name="Steenwyk J.L."/>
            <person name="Rokas A."/>
            <person name="Carro J."/>
            <person name="Camarero S."/>
            <person name="Ferreira P."/>
            <person name="Molpeceres G."/>
            <person name="Ruiz-Duenas F.J."/>
            <person name="Serrano A."/>
            <person name="Henrissat B."/>
            <person name="Drula E."/>
            <person name="Hughes K.W."/>
            <person name="Mata J.L."/>
            <person name="Ishikawa N.K."/>
            <person name="Vargas-Isla R."/>
            <person name="Ushijima S."/>
            <person name="Smith C.A."/>
            <person name="Ahrendt S."/>
            <person name="Andreopoulos W."/>
            <person name="He G."/>
            <person name="Labutti K."/>
            <person name="Lipzen A."/>
            <person name="Ng V."/>
            <person name="Sandor L."/>
            <person name="Barry K."/>
            <person name="Martinez A.T."/>
            <person name="Xiao Y."/>
            <person name="Gibbons J.G."/>
            <person name="Terashima K."/>
            <person name="Hibbett D.S."/>
            <person name="Grigoriev I.V."/>
        </authorList>
    </citation>
    <scope>NUCLEOTIDE SEQUENCE</scope>
    <source>
        <strain evidence="2">TFB9207</strain>
    </source>
</reference>
<proteinExistence type="predicted"/>
<feature type="region of interest" description="Disordered" evidence="1">
    <location>
        <begin position="298"/>
        <end position="355"/>
    </location>
</feature>
<evidence type="ECO:0000313" key="2">
    <source>
        <dbReference type="EMBL" id="KAJ3832583.1"/>
    </source>
</evidence>
<dbReference type="AlphaFoldDB" id="A0AA38NXR0"/>
<feature type="compositionally biased region" description="Basic and acidic residues" evidence="1">
    <location>
        <begin position="309"/>
        <end position="318"/>
    </location>
</feature>
<sequence length="452" mass="50536">MDTTYSQSPPRYVVHHFQYGTDSGTSTVTEKLLQEGADLLKEVRNEESWHTVKVKLGNIFGKLIVPSRLVTLSASPPDIPSPRSLPILDSIKDWNEPPTAQELYALDSLEEFESTDLSSLFCSTIGDRDESPFQGMKPTIPCNCLEPLLDQEESSMKFLRLDTGPLHRVIPQPHIIVSKSYRPPVFDAIETYDRATPIYLPPHTASSFLSSPNPNDNTFGRRAWIIPARGTLPPNWNEAGASSAVVLDDTKHPESSSHSLLDQTTTGQTIKWSHYALTEFWKFLNTLRDLNNLGSLGISFRPARPRRGEKKEEREKVSWEASEILPGLHTSDICSSRPANTSSRMGQSSSGSNTSSLRDCDYFKVYHDSNVSMHLRRALDLFTFRLDSNDKDSPEQSGESEMTSTNHLERSNSLGSIGEGGQNTKRKKPKYCLLRGARLVLIDERSRGVLIA</sequence>
<dbReference type="Proteomes" id="UP001163846">
    <property type="component" value="Unassembled WGS sequence"/>
</dbReference>
<dbReference type="EMBL" id="MU806914">
    <property type="protein sequence ID" value="KAJ3832583.1"/>
    <property type="molecule type" value="Genomic_DNA"/>
</dbReference>
<feature type="compositionally biased region" description="Low complexity" evidence="1">
    <location>
        <begin position="340"/>
        <end position="355"/>
    </location>
</feature>
<evidence type="ECO:0000256" key="1">
    <source>
        <dbReference type="SAM" id="MobiDB-lite"/>
    </source>
</evidence>
<keyword evidence="3" id="KW-1185">Reference proteome</keyword>
<organism evidence="2 3">
    <name type="scientific">Lentinula raphanica</name>
    <dbReference type="NCBI Taxonomy" id="153919"/>
    <lineage>
        <taxon>Eukaryota</taxon>
        <taxon>Fungi</taxon>
        <taxon>Dikarya</taxon>
        <taxon>Basidiomycota</taxon>
        <taxon>Agaricomycotina</taxon>
        <taxon>Agaricomycetes</taxon>
        <taxon>Agaricomycetidae</taxon>
        <taxon>Agaricales</taxon>
        <taxon>Marasmiineae</taxon>
        <taxon>Omphalotaceae</taxon>
        <taxon>Lentinula</taxon>
    </lineage>
</organism>
<comment type="caution">
    <text evidence="2">The sequence shown here is derived from an EMBL/GenBank/DDBJ whole genome shotgun (WGS) entry which is preliminary data.</text>
</comment>
<feature type="region of interest" description="Disordered" evidence="1">
    <location>
        <begin position="389"/>
        <end position="426"/>
    </location>
</feature>
<gene>
    <name evidence="2" type="ORF">F5878DRAFT_591505</name>
</gene>
<protein>
    <submittedName>
        <fullName evidence="2">Uncharacterized protein</fullName>
    </submittedName>
</protein>
<evidence type="ECO:0000313" key="3">
    <source>
        <dbReference type="Proteomes" id="UP001163846"/>
    </source>
</evidence>